<evidence type="ECO:0000256" key="1">
    <source>
        <dbReference type="SAM" id="Phobius"/>
    </source>
</evidence>
<proteinExistence type="predicted"/>
<protein>
    <submittedName>
        <fullName evidence="2">Uncharacterized protein</fullName>
    </submittedName>
</protein>
<dbReference type="Proteomes" id="UP000276443">
    <property type="component" value="Unassembled WGS sequence"/>
</dbReference>
<dbReference type="AlphaFoldDB" id="A0A3N5CAW4"/>
<dbReference type="RefSeq" id="WP_124220518.1">
    <property type="nucleotide sequence ID" value="NZ_RKRF01000008.1"/>
</dbReference>
<keyword evidence="3" id="KW-1185">Reference proteome</keyword>
<evidence type="ECO:0000313" key="2">
    <source>
        <dbReference type="EMBL" id="RPF53931.1"/>
    </source>
</evidence>
<accession>A0A3N5CAW4</accession>
<keyword evidence="1" id="KW-1133">Transmembrane helix</keyword>
<sequence>MKDVQSTYSATNMMSIPIHLAFLIVLTMAIYNIDQTWTDFLNIVWIVLFLNGMNFMLLIYFFFKQKDSKSRLKNLKMFGKFTGIIMGVHLSMAGVLYLVF</sequence>
<feature type="transmembrane region" description="Helical" evidence="1">
    <location>
        <begin position="43"/>
        <end position="63"/>
    </location>
</feature>
<dbReference type="EMBL" id="RKRF01000008">
    <property type="protein sequence ID" value="RPF53931.1"/>
    <property type="molecule type" value="Genomic_DNA"/>
</dbReference>
<feature type="transmembrane region" description="Helical" evidence="1">
    <location>
        <begin position="12"/>
        <end position="31"/>
    </location>
</feature>
<keyword evidence="1" id="KW-0812">Transmembrane</keyword>
<organism evidence="2 3">
    <name type="scientific">Aquisalibacillus elongatus</name>
    <dbReference type="NCBI Taxonomy" id="485577"/>
    <lineage>
        <taxon>Bacteria</taxon>
        <taxon>Bacillati</taxon>
        <taxon>Bacillota</taxon>
        <taxon>Bacilli</taxon>
        <taxon>Bacillales</taxon>
        <taxon>Bacillaceae</taxon>
        <taxon>Aquisalibacillus</taxon>
    </lineage>
</organism>
<feature type="transmembrane region" description="Helical" evidence="1">
    <location>
        <begin position="75"/>
        <end position="99"/>
    </location>
</feature>
<gene>
    <name evidence="2" type="ORF">EDC24_1116</name>
</gene>
<reference evidence="2 3" key="1">
    <citation type="submission" date="2018-11" db="EMBL/GenBank/DDBJ databases">
        <title>Genomic Encyclopedia of Type Strains, Phase IV (KMG-IV): sequencing the most valuable type-strain genomes for metagenomic binning, comparative biology and taxonomic classification.</title>
        <authorList>
            <person name="Goeker M."/>
        </authorList>
    </citation>
    <scope>NUCLEOTIDE SEQUENCE [LARGE SCALE GENOMIC DNA]</scope>
    <source>
        <strain evidence="2 3">DSM 18090</strain>
    </source>
</reference>
<name>A0A3N5CAW4_9BACI</name>
<keyword evidence="1" id="KW-0472">Membrane</keyword>
<comment type="caution">
    <text evidence="2">The sequence shown here is derived from an EMBL/GenBank/DDBJ whole genome shotgun (WGS) entry which is preliminary data.</text>
</comment>
<evidence type="ECO:0000313" key="3">
    <source>
        <dbReference type="Proteomes" id="UP000276443"/>
    </source>
</evidence>